<dbReference type="Proteomes" id="UP000287651">
    <property type="component" value="Unassembled WGS sequence"/>
</dbReference>
<evidence type="ECO:0000313" key="2">
    <source>
        <dbReference type="Proteomes" id="UP000287651"/>
    </source>
</evidence>
<protein>
    <submittedName>
        <fullName evidence="1">Uncharacterized protein</fullName>
    </submittedName>
</protein>
<accession>A0A426XNW5</accession>
<gene>
    <name evidence="1" type="ORF">B296_00027498</name>
</gene>
<organism evidence="1 2">
    <name type="scientific">Ensete ventricosum</name>
    <name type="common">Abyssinian banana</name>
    <name type="synonym">Musa ensete</name>
    <dbReference type="NCBI Taxonomy" id="4639"/>
    <lineage>
        <taxon>Eukaryota</taxon>
        <taxon>Viridiplantae</taxon>
        <taxon>Streptophyta</taxon>
        <taxon>Embryophyta</taxon>
        <taxon>Tracheophyta</taxon>
        <taxon>Spermatophyta</taxon>
        <taxon>Magnoliopsida</taxon>
        <taxon>Liliopsida</taxon>
        <taxon>Zingiberales</taxon>
        <taxon>Musaceae</taxon>
        <taxon>Ensete</taxon>
    </lineage>
</organism>
<dbReference type="AlphaFoldDB" id="A0A426XNW5"/>
<sequence length="274" mass="30568">MLIRPAPNKMASWGLLEGGRRQLRTYPSWRHRNYPSYLPFHWMPSGAVVVFHQSKCICFFYGLREVKRVASSIGLKKEASTIKIHPPTRIPRWRASDRATRGGISRPCAPLKAAVPDVTGVRATTATWAAPFGRAVWQPMWVGVVSVSPITWLPSSSAPLGSGLHVSTVADRITPSCLARVQKPPHTYHRLGPSFGDRVIRIRSRVKTRWARGAILRSTSVRGWNMVWLTIGWHPNRTQRSGPRPLIMLALHESQASDVDLPSFFTVRGTLGGT</sequence>
<dbReference type="EMBL" id="AMZH03018769">
    <property type="protein sequence ID" value="RRT41203.1"/>
    <property type="molecule type" value="Genomic_DNA"/>
</dbReference>
<comment type="caution">
    <text evidence="1">The sequence shown here is derived from an EMBL/GenBank/DDBJ whole genome shotgun (WGS) entry which is preliminary data.</text>
</comment>
<evidence type="ECO:0000313" key="1">
    <source>
        <dbReference type="EMBL" id="RRT41203.1"/>
    </source>
</evidence>
<name>A0A426XNW5_ENSVE</name>
<proteinExistence type="predicted"/>
<reference evidence="1 2" key="1">
    <citation type="journal article" date="2014" name="Agronomy (Basel)">
        <title>A Draft Genome Sequence for Ensete ventricosum, the Drought-Tolerant Tree Against Hunger.</title>
        <authorList>
            <person name="Harrison J."/>
            <person name="Moore K.A."/>
            <person name="Paszkiewicz K."/>
            <person name="Jones T."/>
            <person name="Grant M."/>
            <person name="Ambacheew D."/>
            <person name="Muzemil S."/>
            <person name="Studholme D.J."/>
        </authorList>
    </citation>
    <scope>NUCLEOTIDE SEQUENCE [LARGE SCALE GENOMIC DNA]</scope>
</reference>